<gene>
    <name evidence="3" type="primary">LOC125779179</name>
</gene>
<dbReference type="Proteomes" id="UP001652620">
    <property type="component" value="Chromosome 6"/>
</dbReference>
<accession>A0ABM3K2S1</accession>
<feature type="compositionally biased region" description="Polar residues" evidence="1">
    <location>
        <begin position="146"/>
        <end position="155"/>
    </location>
</feature>
<dbReference type="PANTHER" id="PTHR47331">
    <property type="entry name" value="PHD-TYPE DOMAIN-CONTAINING PROTEIN"/>
    <property type="match status" value="1"/>
</dbReference>
<evidence type="ECO:0000313" key="2">
    <source>
        <dbReference type="Proteomes" id="UP001652620"/>
    </source>
</evidence>
<sequence>MTDNKINMDGDMPSVPTPTVRSTVTAPRPGAASAPRSPAARPPATAPRSGTRPLPPPSTPAAELPRNRCPLCRRSHRLQHCSIFRGMQPLQRQKVALAHGHCLNCLATAHHTRECTSVTLCQLCNRAHHTMLHRAPKRAVMRQRSAGRSQQTSRPGRQRRLIAPPPTISRRNEVSSRRRQPRSSYPRSTGLSSVVATLQQLQRLLG</sequence>
<dbReference type="RefSeq" id="XP_049315777.1">
    <property type="nucleotide sequence ID" value="XM_049459820.1"/>
</dbReference>
<proteinExistence type="predicted"/>
<dbReference type="GeneID" id="125779179"/>
<keyword evidence="2" id="KW-1185">Reference proteome</keyword>
<evidence type="ECO:0000313" key="3">
    <source>
        <dbReference type="RefSeq" id="XP_049315777.1"/>
    </source>
</evidence>
<feature type="region of interest" description="Disordered" evidence="1">
    <location>
        <begin position="136"/>
        <end position="191"/>
    </location>
</feature>
<protein>
    <submittedName>
        <fullName evidence="3">Uncharacterized protein LOC125779179</fullName>
    </submittedName>
</protein>
<organism evidence="2 3">
    <name type="scientific">Bactrocera dorsalis</name>
    <name type="common">Oriental fruit fly</name>
    <name type="synonym">Dacus dorsalis</name>
    <dbReference type="NCBI Taxonomy" id="27457"/>
    <lineage>
        <taxon>Eukaryota</taxon>
        <taxon>Metazoa</taxon>
        <taxon>Ecdysozoa</taxon>
        <taxon>Arthropoda</taxon>
        <taxon>Hexapoda</taxon>
        <taxon>Insecta</taxon>
        <taxon>Pterygota</taxon>
        <taxon>Neoptera</taxon>
        <taxon>Endopterygota</taxon>
        <taxon>Diptera</taxon>
        <taxon>Brachycera</taxon>
        <taxon>Muscomorpha</taxon>
        <taxon>Tephritoidea</taxon>
        <taxon>Tephritidae</taxon>
        <taxon>Bactrocera</taxon>
        <taxon>Bactrocera</taxon>
    </lineage>
</organism>
<name>A0ABM3K2S1_BACDO</name>
<feature type="compositionally biased region" description="Low complexity" evidence="1">
    <location>
        <begin position="13"/>
        <end position="39"/>
    </location>
</feature>
<reference evidence="3" key="1">
    <citation type="submission" date="2025-08" db="UniProtKB">
        <authorList>
            <consortium name="RefSeq"/>
        </authorList>
    </citation>
    <scope>IDENTIFICATION</scope>
    <source>
        <tissue evidence="3">Adult</tissue>
    </source>
</reference>
<evidence type="ECO:0000256" key="1">
    <source>
        <dbReference type="SAM" id="MobiDB-lite"/>
    </source>
</evidence>
<feature type="region of interest" description="Disordered" evidence="1">
    <location>
        <begin position="1"/>
        <end position="66"/>
    </location>
</feature>